<evidence type="ECO:0000313" key="2">
    <source>
        <dbReference type="Proteomes" id="UP000726737"/>
    </source>
</evidence>
<evidence type="ECO:0000313" key="1">
    <source>
        <dbReference type="EMBL" id="KAG0249778.1"/>
    </source>
</evidence>
<dbReference type="EMBL" id="JAAAJA010000769">
    <property type="protein sequence ID" value="KAG0249778.1"/>
    <property type="molecule type" value="Genomic_DNA"/>
</dbReference>
<dbReference type="AlphaFoldDB" id="A0A9P6TWK7"/>
<sequence>MSLPFTRLRFKSPAPGARNSWVTIFSVILYFKAPPSASGVFAIDILWPPEVEIKNRKSKGNQAGED</sequence>
<keyword evidence="2" id="KW-1185">Reference proteome</keyword>
<name>A0A9P6TWK7_9FUNG</name>
<proteinExistence type="predicted"/>
<organism evidence="1 2">
    <name type="scientific">Mortierella polycephala</name>
    <dbReference type="NCBI Taxonomy" id="41804"/>
    <lineage>
        <taxon>Eukaryota</taxon>
        <taxon>Fungi</taxon>
        <taxon>Fungi incertae sedis</taxon>
        <taxon>Mucoromycota</taxon>
        <taxon>Mortierellomycotina</taxon>
        <taxon>Mortierellomycetes</taxon>
        <taxon>Mortierellales</taxon>
        <taxon>Mortierellaceae</taxon>
        <taxon>Mortierella</taxon>
    </lineage>
</organism>
<gene>
    <name evidence="1" type="ORF">BG011_008942</name>
</gene>
<reference evidence="1" key="1">
    <citation type="journal article" date="2020" name="Fungal Divers.">
        <title>Resolving the Mortierellaceae phylogeny through synthesis of multi-gene phylogenetics and phylogenomics.</title>
        <authorList>
            <person name="Vandepol N."/>
            <person name="Liber J."/>
            <person name="Desiro A."/>
            <person name="Na H."/>
            <person name="Kennedy M."/>
            <person name="Barry K."/>
            <person name="Grigoriev I.V."/>
            <person name="Miller A.N."/>
            <person name="O'Donnell K."/>
            <person name="Stajich J.E."/>
            <person name="Bonito G."/>
        </authorList>
    </citation>
    <scope>NUCLEOTIDE SEQUENCE</scope>
    <source>
        <strain evidence="1">KOD948</strain>
    </source>
</reference>
<dbReference type="Proteomes" id="UP000726737">
    <property type="component" value="Unassembled WGS sequence"/>
</dbReference>
<comment type="caution">
    <text evidence="1">The sequence shown here is derived from an EMBL/GenBank/DDBJ whole genome shotgun (WGS) entry which is preliminary data.</text>
</comment>
<accession>A0A9P6TWK7</accession>
<protein>
    <submittedName>
        <fullName evidence="1">Uncharacterized protein</fullName>
    </submittedName>
</protein>